<dbReference type="Proteomes" id="UP000223749">
    <property type="component" value="Chromosome"/>
</dbReference>
<evidence type="ECO:0000313" key="2">
    <source>
        <dbReference type="EMBL" id="ATP55405.1"/>
    </source>
</evidence>
<keyword evidence="1" id="KW-0732">Signal</keyword>
<gene>
    <name evidence="2" type="ORF">CPT03_02475</name>
</gene>
<name>A0A2D1U1D2_9SPHI</name>
<dbReference type="KEGG" id="pgs:CPT03_02475"/>
<dbReference type="AlphaFoldDB" id="A0A2D1U1D2"/>
<feature type="chain" id="PRO_5013944458" evidence="1">
    <location>
        <begin position="31"/>
        <end position="258"/>
    </location>
</feature>
<accession>A0A2D1U1D2</accession>
<protein>
    <submittedName>
        <fullName evidence="2">Uncharacterized protein</fullName>
    </submittedName>
</protein>
<dbReference type="EMBL" id="CP024091">
    <property type="protein sequence ID" value="ATP55405.1"/>
    <property type="molecule type" value="Genomic_DNA"/>
</dbReference>
<keyword evidence="3" id="KW-1185">Reference proteome</keyword>
<evidence type="ECO:0000313" key="3">
    <source>
        <dbReference type="Proteomes" id="UP000223749"/>
    </source>
</evidence>
<dbReference type="OrthoDB" id="893724at2"/>
<organism evidence="2 3">
    <name type="scientific">Pedobacter ginsengisoli</name>
    <dbReference type="NCBI Taxonomy" id="363852"/>
    <lineage>
        <taxon>Bacteria</taxon>
        <taxon>Pseudomonadati</taxon>
        <taxon>Bacteroidota</taxon>
        <taxon>Sphingobacteriia</taxon>
        <taxon>Sphingobacteriales</taxon>
        <taxon>Sphingobacteriaceae</taxon>
        <taxon>Pedobacter</taxon>
    </lineage>
</organism>
<sequence length="258" mass="29791">MIFLSKQRLQLMRCLAIVASAMLFISSCKKSTTVDIQEIKEPEPKVKYDSVYFEIEGRSFSGKPNLGGMNEIRNSGYRMRYLTAPKEGMTIYYEYGMSKQGWYAPTDSIYFTGANAYSIDDYKLFKIAFSQGFHKKNMTKSGSFYFPVDTRDLLRKGKLSFANDYESTNSKNGVAISFSDYGGTAKPEFAFEESIANYPQDDSLFEIINTEQIDKESYFLEAKFELNLYDKNRAKHRITNGYIRFTLKSRGTWGDFFY</sequence>
<proteinExistence type="predicted"/>
<reference evidence="2 3" key="1">
    <citation type="submission" date="2017-10" db="EMBL/GenBank/DDBJ databases">
        <title>Whole genome of Pedobacter ginsengisoli T01R-27 isolated from tomato rhizosphere.</title>
        <authorList>
            <person name="Weon H.-Y."/>
            <person name="Lee S.A."/>
            <person name="Sang M.K."/>
            <person name="Song J."/>
        </authorList>
    </citation>
    <scope>NUCLEOTIDE SEQUENCE [LARGE SCALE GENOMIC DNA]</scope>
    <source>
        <strain evidence="2 3">T01R-27</strain>
    </source>
</reference>
<feature type="signal peptide" evidence="1">
    <location>
        <begin position="1"/>
        <end position="30"/>
    </location>
</feature>
<dbReference type="PROSITE" id="PS51257">
    <property type="entry name" value="PROKAR_LIPOPROTEIN"/>
    <property type="match status" value="1"/>
</dbReference>
<evidence type="ECO:0000256" key="1">
    <source>
        <dbReference type="SAM" id="SignalP"/>
    </source>
</evidence>
<dbReference type="RefSeq" id="WP_099437356.1">
    <property type="nucleotide sequence ID" value="NZ_CP024091.1"/>
</dbReference>